<reference evidence="1" key="1">
    <citation type="submission" date="2023-01" db="EMBL/GenBank/DDBJ databases">
        <authorList>
            <person name="Van Ghelder C."/>
            <person name="Rancurel C."/>
        </authorList>
    </citation>
    <scope>NUCLEOTIDE SEQUENCE</scope>
    <source>
        <strain evidence="1">CNCM I-4278</strain>
    </source>
</reference>
<dbReference type="Proteomes" id="UP001152607">
    <property type="component" value="Unassembled WGS sequence"/>
</dbReference>
<sequence>MIQRADKEGLKTQKRPEKREMITMKYQNGPPAVVANGKKSWLSNLAVDSASVVELTDRCEHMKLTSD</sequence>
<accession>A0A9W4U685</accession>
<keyword evidence="2" id="KW-1185">Reference proteome</keyword>
<gene>
    <name evidence="1" type="ORF">PDIGIT_LOCUS3077</name>
</gene>
<organism evidence="1 2">
    <name type="scientific">Periconia digitata</name>
    <dbReference type="NCBI Taxonomy" id="1303443"/>
    <lineage>
        <taxon>Eukaryota</taxon>
        <taxon>Fungi</taxon>
        <taxon>Dikarya</taxon>
        <taxon>Ascomycota</taxon>
        <taxon>Pezizomycotina</taxon>
        <taxon>Dothideomycetes</taxon>
        <taxon>Pleosporomycetidae</taxon>
        <taxon>Pleosporales</taxon>
        <taxon>Massarineae</taxon>
        <taxon>Periconiaceae</taxon>
        <taxon>Periconia</taxon>
    </lineage>
</organism>
<dbReference type="AlphaFoldDB" id="A0A9W4U685"/>
<name>A0A9W4U685_9PLEO</name>
<evidence type="ECO:0000313" key="1">
    <source>
        <dbReference type="EMBL" id="CAI6307409.1"/>
    </source>
</evidence>
<evidence type="ECO:0000313" key="2">
    <source>
        <dbReference type="Proteomes" id="UP001152607"/>
    </source>
</evidence>
<dbReference type="EMBL" id="CAOQHR010000002">
    <property type="protein sequence ID" value="CAI6307409.1"/>
    <property type="molecule type" value="Genomic_DNA"/>
</dbReference>
<proteinExistence type="predicted"/>
<comment type="caution">
    <text evidence="1">The sequence shown here is derived from an EMBL/GenBank/DDBJ whole genome shotgun (WGS) entry which is preliminary data.</text>
</comment>
<protein>
    <submittedName>
        <fullName evidence="1">Uncharacterized protein</fullName>
    </submittedName>
</protein>